<dbReference type="PANTHER" id="PTHR10819:SF3">
    <property type="entry name" value="PHOSPHOTRIESTERASE-RELATED PROTEIN"/>
    <property type="match status" value="1"/>
</dbReference>
<evidence type="ECO:0000256" key="4">
    <source>
        <dbReference type="PIRSR" id="PIRSR601559-51"/>
    </source>
</evidence>
<keyword evidence="2" id="KW-0378">Hydrolase</keyword>
<dbReference type="PIRSF" id="PIRSF016839">
    <property type="entry name" value="PhP"/>
    <property type="match status" value="1"/>
</dbReference>
<keyword evidence="7" id="KW-1185">Reference proteome</keyword>
<keyword evidence="1 4" id="KW-0479">Metal-binding</keyword>
<comment type="similarity">
    <text evidence="5">Belongs to the metallo-dependent hydrolases superfamily. Phosphotriesterase family.</text>
</comment>
<accession>A0A2T4ULE7</accession>
<feature type="binding site" evidence="4">
    <location>
        <position position="175"/>
    </location>
    <ligand>
        <name>Zn(2+)</name>
        <dbReference type="ChEBI" id="CHEBI:29105"/>
        <label>2</label>
    </ligand>
</feature>
<feature type="binding site" evidence="4">
    <location>
        <position position="260"/>
    </location>
    <ligand>
        <name>Zn(2+)</name>
        <dbReference type="ChEBI" id="CHEBI:29105"/>
        <label>1</label>
    </ligand>
</feature>
<feature type="binding site" evidence="4">
    <location>
        <position position="24"/>
    </location>
    <ligand>
        <name>Zn(2+)</name>
        <dbReference type="ChEBI" id="CHEBI:29105"/>
        <label>1</label>
    </ligand>
</feature>
<evidence type="ECO:0000256" key="2">
    <source>
        <dbReference type="ARBA" id="ARBA00022801"/>
    </source>
</evidence>
<feature type="modified residue" description="N6-carboxylysine" evidence="3 5">
    <location>
        <position position="142"/>
    </location>
</feature>
<dbReference type="SUPFAM" id="SSF51556">
    <property type="entry name" value="Metallo-dependent hydrolases"/>
    <property type="match status" value="1"/>
</dbReference>
<reference evidence="6 7" key="1">
    <citation type="submission" date="2018-03" db="EMBL/GenBank/DDBJ databases">
        <title>Aquarubrobacter algicola gen. nov., sp. nov., a novel actinobacterium isolated from shallow eutrophic lake during the end of cyanobacterial harmful algal blooms.</title>
        <authorList>
            <person name="Chun S.J."/>
        </authorList>
    </citation>
    <scope>NUCLEOTIDE SEQUENCE [LARGE SCALE GENOMIC DNA]</scope>
    <source>
        <strain evidence="6 7">Seoho-28</strain>
    </source>
</reference>
<dbReference type="PROSITE" id="PS51347">
    <property type="entry name" value="PHOSPHOTRIESTERASE_2"/>
    <property type="match status" value="1"/>
</dbReference>
<name>A0A2T4ULE7_9ACTN</name>
<dbReference type="AlphaFoldDB" id="A0A2T4ULE7"/>
<dbReference type="Proteomes" id="UP000240739">
    <property type="component" value="Unassembled WGS sequence"/>
</dbReference>
<feature type="binding site" evidence="4">
    <location>
        <position position="22"/>
    </location>
    <ligand>
        <name>Zn(2+)</name>
        <dbReference type="ChEBI" id="CHEBI:29105"/>
        <label>1</label>
    </ligand>
</feature>
<evidence type="ECO:0000256" key="3">
    <source>
        <dbReference type="PIRSR" id="PIRSR601559-50"/>
    </source>
</evidence>
<proteinExistence type="inferred from homology"/>
<organism evidence="6 7">
    <name type="scientific">Paraconexibacter algicola</name>
    <dbReference type="NCBI Taxonomy" id="2133960"/>
    <lineage>
        <taxon>Bacteria</taxon>
        <taxon>Bacillati</taxon>
        <taxon>Actinomycetota</taxon>
        <taxon>Thermoleophilia</taxon>
        <taxon>Solirubrobacterales</taxon>
        <taxon>Paraconexibacteraceae</taxon>
        <taxon>Paraconexibacter</taxon>
    </lineage>
</organism>
<dbReference type="PANTHER" id="PTHR10819">
    <property type="entry name" value="PHOSPHOTRIESTERASE-RELATED"/>
    <property type="match status" value="1"/>
</dbReference>
<evidence type="ECO:0000313" key="7">
    <source>
        <dbReference type="Proteomes" id="UP000240739"/>
    </source>
</evidence>
<dbReference type="InterPro" id="IPR032466">
    <property type="entry name" value="Metal_Hydrolase"/>
</dbReference>
<dbReference type="Pfam" id="PF02126">
    <property type="entry name" value="PTE"/>
    <property type="match status" value="1"/>
</dbReference>
<dbReference type="RefSeq" id="WP_107568672.1">
    <property type="nucleotide sequence ID" value="NZ_PYYB01000001.1"/>
</dbReference>
<comment type="caution">
    <text evidence="6">The sequence shown here is derived from an EMBL/GenBank/DDBJ whole genome shotgun (WGS) entry which is preliminary data.</text>
</comment>
<dbReference type="EMBL" id="PYYB01000001">
    <property type="protein sequence ID" value="PTL60028.1"/>
    <property type="molecule type" value="Genomic_DNA"/>
</dbReference>
<feature type="binding site" evidence="4">
    <location>
        <position position="203"/>
    </location>
    <ligand>
        <name>Zn(2+)</name>
        <dbReference type="ChEBI" id="CHEBI:29105"/>
        <label>2</label>
    </ligand>
</feature>
<dbReference type="Gene3D" id="3.20.20.140">
    <property type="entry name" value="Metal-dependent hydrolases"/>
    <property type="match status" value="1"/>
</dbReference>
<evidence type="ECO:0000256" key="5">
    <source>
        <dbReference type="PROSITE-ProRule" id="PRU00679"/>
    </source>
</evidence>
<sequence length="320" mass="35091">MSFVRTVLGDIPPEQLGVTNAHEHLICEAGPHLASSPEGLEDLRLDSVEKAVEELRLFKQSGGNAMLEVSCPEYGRDAAKLAEISRQAGVHVVAATGHIMEGYWRGVVDVGAISDEDLHAEMTRDLLHGFPEAPDVRAGVIKVGTGREAVHPDEERMLRLAARVQRETGAPITTHTTAGTVPLEQVRIFLDAGADPAHVVIGHQDRRLVWEDHLAVVQAGFRIGYDCISKDRYELDLHRIEFLARLCEEGFADRVVLGSDIARRSYFTSYGGGPGFTYLLWRFVPWMRQEGIAEEHIQQMLVANPAATFAFAPVPATAGA</sequence>
<evidence type="ECO:0000256" key="1">
    <source>
        <dbReference type="ARBA" id="ARBA00022723"/>
    </source>
</evidence>
<comment type="cofactor">
    <cofactor evidence="4">
        <name>a divalent metal cation</name>
        <dbReference type="ChEBI" id="CHEBI:60240"/>
    </cofactor>
    <text evidence="4">Binds 2 divalent metal cations per subunit.</text>
</comment>
<dbReference type="InterPro" id="IPR001559">
    <property type="entry name" value="Phosphotriesterase"/>
</dbReference>
<dbReference type="OrthoDB" id="9795018at2"/>
<dbReference type="GO" id="GO:0016787">
    <property type="term" value="F:hydrolase activity"/>
    <property type="evidence" value="ECO:0007669"/>
    <property type="project" value="UniProtKB-KW"/>
</dbReference>
<evidence type="ECO:0000313" key="6">
    <source>
        <dbReference type="EMBL" id="PTL60028.1"/>
    </source>
</evidence>
<feature type="binding site" description="via carbamate group" evidence="4">
    <location>
        <position position="142"/>
    </location>
    <ligand>
        <name>Zn(2+)</name>
        <dbReference type="ChEBI" id="CHEBI:29105"/>
        <label>1</label>
    </ligand>
</feature>
<feature type="binding site" description="via carbamate group" evidence="4">
    <location>
        <position position="142"/>
    </location>
    <ligand>
        <name>Zn(2+)</name>
        <dbReference type="ChEBI" id="CHEBI:29105"/>
        <label>2</label>
    </ligand>
</feature>
<gene>
    <name evidence="6" type="ORF">C7Y72_10410</name>
</gene>
<dbReference type="GO" id="GO:0008270">
    <property type="term" value="F:zinc ion binding"/>
    <property type="evidence" value="ECO:0007669"/>
    <property type="project" value="InterPro"/>
</dbReference>
<protein>
    <submittedName>
        <fullName evidence="6">Phosphotriesterase</fullName>
    </submittedName>
</protein>